<sequence length="119" mass="13231">MALFWDRVVRLGIDFRVVVLRISHGQPRGMNCLPYSSSDSVFPAIARVMEGIGCGSWHIKRIEMLVKTTLVIVAVVAVLMVVQAHHSTVPIKFHLSNLDKVECLHAHHSSAPSSTYENL</sequence>
<evidence type="ECO:0000313" key="2">
    <source>
        <dbReference type="EMBL" id="KAK7358394.1"/>
    </source>
</evidence>
<dbReference type="Proteomes" id="UP001367508">
    <property type="component" value="Unassembled WGS sequence"/>
</dbReference>
<dbReference type="AlphaFoldDB" id="A0AAN9MPD6"/>
<keyword evidence="1" id="KW-1133">Transmembrane helix</keyword>
<feature type="transmembrane region" description="Helical" evidence="1">
    <location>
        <begin position="64"/>
        <end position="82"/>
    </location>
</feature>
<evidence type="ECO:0000313" key="3">
    <source>
        <dbReference type="Proteomes" id="UP001367508"/>
    </source>
</evidence>
<organism evidence="2 3">
    <name type="scientific">Canavalia gladiata</name>
    <name type="common">Sword bean</name>
    <name type="synonym">Dolichos gladiatus</name>
    <dbReference type="NCBI Taxonomy" id="3824"/>
    <lineage>
        <taxon>Eukaryota</taxon>
        <taxon>Viridiplantae</taxon>
        <taxon>Streptophyta</taxon>
        <taxon>Embryophyta</taxon>
        <taxon>Tracheophyta</taxon>
        <taxon>Spermatophyta</taxon>
        <taxon>Magnoliopsida</taxon>
        <taxon>eudicotyledons</taxon>
        <taxon>Gunneridae</taxon>
        <taxon>Pentapetalae</taxon>
        <taxon>rosids</taxon>
        <taxon>fabids</taxon>
        <taxon>Fabales</taxon>
        <taxon>Fabaceae</taxon>
        <taxon>Papilionoideae</taxon>
        <taxon>50 kb inversion clade</taxon>
        <taxon>NPAAA clade</taxon>
        <taxon>indigoferoid/millettioid clade</taxon>
        <taxon>Phaseoleae</taxon>
        <taxon>Canavalia</taxon>
    </lineage>
</organism>
<proteinExistence type="predicted"/>
<gene>
    <name evidence="2" type="ORF">VNO77_00321</name>
</gene>
<keyword evidence="1" id="KW-0812">Transmembrane</keyword>
<dbReference type="EMBL" id="JAYMYQ010000001">
    <property type="protein sequence ID" value="KAK7358394.1"/>
    <property type="molecule type" value="Genomic_DNA"/>
</dbReference>
<keyword evidence="1" id="KW-0472">Membrane</keyword>
<evidence type="ECO:0000256" key="1">
    <source>
        <dbReference type="SAM" id="Phobius"/>
    </source>
</evidence>
<comment type="caution">
    <text evidence="2">The sequence shown here is derived from an EMBL/GenBank/DDBJ whole genome shotgun (WGS) entry which is preliminary data.</text>
</comment>
<accession>A0AAN9MPD6</accession>
<keyword evidence="3" id="KW-1185">Reference proteome</keyword>
<name>A0AAN9MPD6_CANGL</name>
<reference evidence="2 3" key="1">
    <citation type="submission" date="2024-01" db="EMBL/GenBank/DDBJ databases">
        <title>The genomes of 5 underutilized Papilionoideae crops provide insights into root nodulation and disease resistanc.</title>
        <authorList>
            <person name="Jiang F."/>
        </authorList>
    </citation>
    <scope>NUCLEOTIDE SEQUENCE [LARGE SCALE GENOMIC DNA]</scope>
    <source>
        <strain evidence="2">LVBAO_FW01</strain>
        <tissue evidence="2">Leaves</tissue>
    </source>
</reference>
<protein>
    <submittedName>
        <fullName evidence="2">Uncharacterized protein</fullName>
    </submittedName>
</protein>